<accession>A0A0P1EDJ2</accession>
<sequence length="107" mass="11357">MKMRAAAALAATVLMATSAFAEDLEFLVLNESSADLVEFNVSPASSGSWEGNLLRGGYVAPDYEIDVVIADGLTTCVYDVRGAFDDGSLAEDFGLNLCDLGEYVFTD</sequence>
<evidence type="ECO:0000256" key="1">
    <source>
        <dbReference type="SAM" id="SignalP"/>
    </source>
</evidence>
<feature type="chain" id="PRO_5006061457" description="Argininosuccinate lyase" evidence="1">
    <location>
        <begin position="22"/>
        <end position="107"/>
    </location>
</feature>
<dbReference type="EMBL" id="CYPU01000039">
    <property type="protein sequence ID" value="CUH47832.1"/>
    <property type="molecule type" value="Genomic_DNA"/>
</dbReference>
<gene>
    <name evidence="2" type="ORF">RUA4292_02008</name>
</gene>
<organism evidence="2 3">
    <name type="scientific">Ruegeria atlantica</name>
    <dbReference type="NCBI Taxonomy" id="81569"/>
    <lineage>
        <taxon>Bacteria</taxon>
        <taxon>Pseudomonadati</taxon>
        <taxon>Pseudomonadota</taxon>
        <taxon>Alphaproteobacteria</taxon>
        <taxon>Rhodobacterales</taxon>
        <taxon>Roseobacteraceae</taxon>
        <taxon>Ruegeria</taxon>
    </lineage>
</organism>
<dbReference type="OrthoDB" id="4736977at2"/>
<dbReference type="AlphaFoldDB" id="A0A0P1EDJ2"/>
<evidence type="ECO:0008006" key="4">
    <source>
        <dbReference type="Google" id="ProtNLM"/>
    </source>
</evidence>
<name>A0A0P1EDJ2_9RHOB</name>
<keyword evidence="1" id="KW-0732">Signal</keyword>
<proteinExistence type="predicted"/>
<protein>
    <recommendedName>
        <fullName evidence="4">Argininosuccinate lyase</fullName>
    </recommendedName>
</protein>
<reference evidence="2 3" key="1">
    <citation type="submission" date="2015-09" db="EMBL/GenBank/DDBJ databases">
        <authorList>
            <consortium name="Swine Surveillance"/>
        </authorList>
    </citation>
    <scope>NUCLEOTIDE SEQUENCE [LARGE SCALE GENOMIC DNA]</scope>
    <source>
        <strain evidence="2 3">CECT 4292</strain>
    </source>
</reference>
<feature type="signal peptide" evidence="1">
    <location>
        <begin position="1"/>
        <end position="21"/>
    </location>
</feature>
<dbReference type="STRING" id="81569.RUM4293_02987"/>
<evidence type="ECO:0000313" key="3">
    <source>
        <dbReference type="Proteomes" id="UP000050783"/>
    </source>
</evidence>
<dbReference type="Proteomes" id="UP000050783">
    <property type="component" value="Unassembled WGS sequence"/>
</dbReference>
<evidence type="ECO:0000313" key="2">
    <source>
        <dbReference type="EMBL" id="CUH47832.1"/>
    </source>
</evidence>